<organism evidence="2 3">
    <name type="scientific">Borborobacter arsenicus</name>
    <dbReference type="NCBI Taxonomy" id="1851146"/>
    <lineage>
        <taxon>Bacteria</taxon>
        <taxon>Pseudomonadati</taxon>
        <taxon>Pseudomonadota</taxon>
        <taxon>Alphaproteobacteria</taxon>
        <taxon>Hyphomicrobiales</taxon>
        <taxon>Phyllobacteriaceae</taxon>
        <taxon>Borborobacter</taxon>
    </lineage>
</organism>
<evidence type="ECO:0000259" key="1">
    <source>
        <dbReference type="Pfam" id="PF10056"/>
    </source>
</evidence>
<evidence type="ECO:0000313" key="3">
    <source>
        <dbReference type="Proteomes" id="UP000281647"/>
    </source>
</evidence>
<proteinExistence type="predicted"/>
<dbReference type="InterPro" id="IPR018744">
    <property type="entry name" value="DUF2293"/>
</dbReference>
<reference evidence="2 3" key="1">
    <citation type="submission" date="2018-11" db="EMBL/GenBank/DDBJ databases">
        <title>Pseudaminobacter arsenicus sp. nov., an arsenic-resistant bacterium isolated from arsenic-rich aquifers.</title>
        <authorList>
            <person name="Mu Y."/>
        </authorList>
    </citation>
    <scope>NUCLEOTIDE SEQUENCE [LARGE SCALE GENOMIC DNA]</scope>
    <source>
        <strain evidence="2 3">CB3</strain>
    </source>
</reference>
<accession>A0A432VCU2</accession>
<dbReference type="OrthoDB" id="1159372at2"/>
<sequence length="108" mass="12157">MRGSTGRKRAVAKALTALLPAAPYIDIEQIRTDASAPHLKPLPPAIAIWLATVAHVRHQHTDYEKLLDEGYDRDSARFFVIDQINKVLTSWRATRLLDPDLDEELGQD</sequence>
<feature type="domain" description="DUF2293" evidence="1">
    <location>
        <begin position="15"/>
        <end position="92"/>
    </location>
</feature>
<dbReference type="RefSeq" id="WP_128626172.1">
    <property type="nucleotide sequence ID" value="NZ_RKST01000001.1"/>
</dbReference>
<dbReference type="AlphaFoldDB" id="A0A432VCU2"/>
<evidence type="ECO:0000313" key="2">
    <source>
        <dbReference type="EMBL" id="RUM99933.1"/>
    </source>
</evidence>
<dbReference type="Proteomes" id="UP000281647">
    <property type="component" value="Unassembled WGS sequence"/>
</dbReference>
<keyword evidence="3" id="KW-1185">Reference proteome</keyword>
<dbReference type="InterPro" id="IPR017044">
    <property type="entry name" value="UCP036238"/>
</dbReference>
<dbReference type="PIRSF" id="PIRSF036238">
    <property type="entry name" value="UCP036238"/>
    <property type="match status" value="1"/>
</dbReference>
<protein>
    <submittedName>
        <fullName evidence="2">DUF2293 domain-containing protein</fullName>
    </submittedName>
</protein>
<name>A0A432VCU2_9HYPH</name>
<gene>
    <name evidence="2" type="ORF">EET67_02685</name>
</gene>
<dbReference type="Pfam" id="PF10056">
    <property type="entry name" value="DUF2293"/>
    <property type="match status" value="1"/>
</dbReference>
<dbReference type="EMBL" id="RKST01000001">
    <property type="protein sequence ID" value="RUM99933.1"/>
    <property type="molecule type" value="Genomic_DNA"/>
</dbReference>
<comment type="caution">
    <text evidence="2">The sequence shown here is derived from an EMBL/GenBank/DDBJ whole genome shotgun (WGS) entry which is preliminary data.</text>
</comment>